<name>A0A7W8J703_9BACT</name>
<reference evidence="1 2" key="1">
    <citation type="submission" date="2020-08" db="EMBL/GenBank/DDBJ databases">
        <title>Genomic Encyclopedia of Type Strains, Phase IV (KMG-V): Genome sequencing to study the core and pangenomes of soil and plant-associated prokaryotes.</title>
        <authorList>
            <person name="Whitman W."/>
        </authorList>
    </citation>
    <scope>NUCLEOTIDE SEQUENCE [LARGE SCALE GENOMIC DNA]</scope>
    <source>
        <strain evidence="1 2">M8US30</strain>
    </source>
</reference>
<dbReference type="EMBL" id="JACHDZ010000002">
    <property type="protein sequence ID" value="MBB5343779.1"/>
    <property type="molecule type" value="Genomic_DNA"/>
</dbReference>
<dbReference type="AlphaFoldDB" id="A0A7W8J703"/>
<protein>
    <submittedName>
        <fullName evidence="1">Uncharacterized protein</fullName>
    </submittedName>
</protein>
<organism evidence="1 2">
    <name type="scientific">Tunturiibacter lichenicola</name>
    <dbReference type="NCBI Taxonomy" id="2051959"/>
    <lineage>
        <taxon>Bacteria</taxon>
        <taxon>Pseudomonadati</taxon>
        <taxon>Acidobacteriota</taxon>
        <taxon>Terriglobia</taxon>
        <taxon>Terriglobales</taxon>
        <taxon>Acidobacteriaceae</taxon>
        <taxon>Tunturiibacter</taxon>
    </lineage>
</organism>
<accession>A0A7W8J703</accession>
<proteinExistence type="predicted"/>
<evidence type="ECO:0000313" key="2">
    <source>
        <dbReference type="Proteomes" id="UP000569092"/>
    </source>
</evidence>
<gene>
    <name evidence="1" type="ORF">HDF10_001754</name>
</gene>
<comment type="caution">
    <text evidence="1">The sequence shown here is derived from an EMBL/GenBank/DDBJ whole genome shotgun (WGS) entry which is preliminary data.</text>
</comment>
<dbReference type="Proteomes" id="UP000569092">
    <property type="component" value="Unassembled WGS sequence"/>
</dbReference>
<sequence>MGVELEAFSYIVYTRIAELLMEDRFIRQKLRRSATAARGNRACVLGSTDPRRNEQPGLAGFSGLNRQFLSRAFLQGMPLRRRWSISGSDTLDLNSPLTNVLPTGYSPTYDLGNPANIKEQAHRMNYMEFGNWNECHFEKGNVTKRRRNR</sequence>
<evidence type="ECO:0000313" key="1">
    <source>
        <dbReference type="EMBL" id="MBB5343779.1"/>
    </source>
</evidence>